<sequence>MSQLKFIMVDGYNVINAWQQLKALREESLEDARDKLVDMMQDFTAYRGIKVIVVFDAHLVRGSIEKHEKYGNIEVVYTKEGETADCYIERTIVELSKKGEVGVVTFDYLEQRIAMQMGAIRITPREFLAEIQNAKKRIQEKSKLTYVEKRNGLEDRIDKSILEKLEKMRRNL</sequence>
<dbReference type="Pfam" id="PF05991">
    <property type="entry name" value="NYN_YacP"/>
    <property type="match status" value="1"/>
</dbReference>
<name>A0A4R7KBA9_9CLOT</name>
<accession>A0A4R7KBA9</accession>
<evidence type="ECO:0000313" key="1">
    <source>
        <dbReference type="EMBL" id="TDT51268.1"/>
    </source>
</evidence>
<dbReference type="Proteomes" id="UP000295325">
    <property type="component" value="Unassembled WGS sequence"/>
</dbReference>
<evidence type="ECO:0000313" key="2">
    <source>
        <dbReference type="Proteomes" id="UP000295325"/>
    </source>
</evidence>
<comment type="caution">
    <text evidence="1">The sequence shown here is derived from an EMBL/GenBank/DDBJ whole genome shotgun (WGS) entry which is preliminary data.</text>
</comment>
<dbReference type="PANTHER" id="PTHR34547:SF1">
    <property type="entry name" value="YACP-LIKE NYN DOMAIN PROTEIN"/>
    <property type="match status" value="1"/>
</dbReference>
<dbReference type="PANTHER" id="PTHR34547">
    <property type="entry name" value="YACP-LIKE NYN DOMAIN PROTEIN"/>
    <property type="match status" value="1"/>
</dbReference>
<dbReference type="AlphaFoldDB" id="A0A4R7KBA9"/>
<dbReference type="CDD" id="cd10912">
    <property type="entry name" value="PIN_YacP-like"/>
    <property type="match status" value="1"/>
</dbReference>
<organism evidence="1 2">
    <name type="scientific">Fonticella tunisiensis</name>
    <dbReference type="NCBI Taxonomy" id="1096341"/>
    <lineage>
        <taxon>Bacteria</taxon>
        <taxon>Bacillati</taxon>
        <taxon>Bacillota</taxon>
        <taxon>Clostridia</taxon>
        <taxon>Eubacteriales</taxon>
        <taxon>Clostridiaceae</taxon>
        <taxon>Fonticella</taxon>
    </lineage>
</organism>
<dbReference type="InterPro" id="IPR010298">
    <property type="entry name" value="YacP-like"/>
</dbReference>
<dbReference type="RefSeq" id="WP_243116452.1">
    <property type="nucleotide sequence ID" value="NZ_SOAZ01000020.1"/>
</dbReference>
<keyword evidence="2" id="KW-1185">Reference proteome</keyword>
<dbReference type="EMBL" id="SOAZ01000020">
    <property type="protein sequence ID" value="TDT51268.1"/>
    <property type="molecule type" value="Genomic_DNA"/>
</dbReference>
<evidence type="ECO:0008006" key="3">
    <source>
        <dbReference type="Google" id="ProtNLM"/>
    </source>
</evidence>
<reference evidence="1 2" key="1">
    <citation type="submission" date="2019-03" db="EMBL/GenBank/DDBJ databases">
        <title>Genomic Encyclopedia of Type Strains, Phase IV (KMG-IV): sequencing the most valuable type-strain genomes for metagenomic binning, comparative biology and taxonomic classification.</title>
        <authorList>
            <person name="Goeker M."/>
        </authorList>
    </citation>
    <scope>NUCLEOTIDE SEQUENCE [LARGE SCALE GENOMIC DNA]</scope>
    <source>
        <strain evidence="1 2">DSM 24455</strain>
    </source>
</reference>
<gene>
    <name evidence="1" type="ORF">EDD71_12050</name>
</gene>
<proteinExistence type="predicted"/>
<protein>
    <recommendedName>
        <fullName evidence="3">RNA-binding protein with PIN domain</fullName>
    </recommendedName>
</protein>